<accession>A0A8J8NIF3</accession>
<comment type="caution">
    <text evidence="1">The sequence shown here is derived from an EMBL/GenBank/DDBJ whole genome shotgun (WGS) entry which is preliminary data.</text>
</comment>
<evidence type="ECO:0000313" key="2">
    <source>
        <dbReference type="Proteomes" id="UP000785679"/>
    </source>
</evidence>
<dbReference type="EMBL" id="RRYP01015831">
    <property type="protein sequence ID" value="TNV75328.1"/>
    <property type="molecule type" value="Genomic_DNA"/>
</dbReference>
<dbReference type="Proteomes" id="UP000785679">
    <property type="component" value="Unassembled WGS sequence"/>
</dbReference>
<gene>
    <name evidence="1" type="ORF">FGO68_gene13192</name>
</gene>
<evidence type="ECO:0000313" key="1">
    <source>
        <dbReference type="EMBL" id="TNV75328.1"/>
    </source>
</evidence>
<organism evidence="1 2">
    <name type="scientific">Halteria grandinella</name>
    <dbReference type="NCBI Taxonomy" id="5974"/>
    <lineage>
        <taxon>Eukaryota</taxon>
        <taxon>Sar</taxon>
        <taxon>Alveolata</taxon>
        <taxon>Ciliophora</taxon>
        <taxon>Intramacronucleata</taxon>
        <taxon>Spirotrichea</taxon>
        <taxon>Stichotrichia</taxon>
        <taxon>Sporadotrichida</taxon>
        <taxon>Halteriidae</taxon>
        <taxon>Halteria</taxon>
    </lineage>
</organism>
<proteinExistence type="predicted"/>
<protein>
    <submittedName>
        <fullName evidence="1">Uncharacterized protein</fullName>
    </submittedName>
</protein>
<reference evidence="1" key="1">
    <citation type="submission" date="2019-06" db="EMBL/GenBank/DDBJ databases">
        <authorList>
            <person name="Zheng W."/>
        </authorList>
    </citation>
    <scope>NUCLEOTIDE SEQUENCE</scope>
    <source>
        <strain evidence="1">QDHG01</strain>
    </source>
</reference>
<sequence>MSLPFWLYDESDNQLINQLLEQLERFIKMSQRLSESIESFLIQAECSTSSMMSLCQLIKYYRRIREIAPLPPKEAKALQIKMGVNERERKEVIRFLKIENKSSRGKKFY</sequence>
<keyword evidence="2" id="KW-1185">Reference proteome</keyword>
<name>A0A8J8NIF3_HALGN</name>
<dbReference type="AlphaFoldDB" id="A0A8J8NIF3"/>